<comment type="caution">
    <text evidence="1">The sequence shown here is derived from an EMBL/GenBank/DDBJ whole genome shotgun (WGS) entry which is preliminary data.</text>
</comment>
<proteinExistence type="predicted"/>
<dbReference type="EMBL" id="JAMFLX010000003">
    <property type="protein sequence ID" value="MCL6269000.1"/>
    <property type="molecule type" value="Genomic_DNA"/>
</dbReference>
<accession>A0ABT0PC94</accession>
<organism evidence="1 2">
    <name type="scientific">Parendozoicomonas callyspongiae</name>
    <dbReference type="NCBI Taxonomy" id="2942213"/>
    <lineage>
        <taxon>Bacteria</taxon>
        <taxon>Pseudomonadati</taxon>
        <taxon>Pseudomonadota</taxon>
        <taxon>Gammaproteobacteria</taxon>
        <taxon>Oceanospirillales</taxon>
        <taxon>Endozoicomonadaceae</taxon>
        <taxon>Parendozoicomonas</taxon>
    </lineage>
</organism>
<dbReference type="Proteomes" id="UP001203338">
    <property type="component" value="Unassembled WGS sequence"/>
</dbReference>
<evidence type="ECO:0000313" key="2">
    <source>
        <dbReference type="Proteomes" id="UP001203338"/>
    </source>
</evidence>
<keyword evidence="2" id="KW-1185">Reference proteome</keyword>
<evidence type="ECO:0000313" key="1">
    <source>
        <dbReference type="EMBL" id="MCL6269000.1"/>
    </source>
</evidence>
<protein>
    <submittedName>
        <fullName evidence="1">Uncharacterized protein</fullName>
    </submittedName>
</protein>
<dbReference type="RefSeq" id="WP_249697829.1">
    <property type="nucleotide sequence ID" value="NZ_JAMFLX010000003.1"/>
</dbReference>
<reference evidence="1 2" key="1">
    <citation type="submission" date="2022-05" db="EMBL/GenBank/DDBJ databases">
        <authorList>
            <person name="Park J.-S."/>
        </authorList>
    </citation>
    <scope>NUCLEOTIDE SEQUENCE [LARGE SCALE GENOMIC DNA]</scope>
    <source>
        <strain evidence="1 2">2012CJ34-2</strain>
    </source>
</reference>
<name>A0ABT0PC94_9GAMM</name>
<gene>
    <name evidence="1" type="ORF">M3P05_03465</name>
</gene>
<sequence length="158" mass="17635">MRLRVSQFLLQVLAGLCFSALSYALPVLDNGIIKPVPPKKNALLTIEWIKVPNFGESPFIIVKFSGPISKEIHCGNPRFGSFKNTPSALNMLQTVNENGTPVDVELAPQPCIPIEEYNYFSIQYLKIYGKKYLPEGSGTNVKPIKKGSKKKLRINPSW</sequence>